<sequence>MNTAHNGAHLGEALFKLCDRLKIVEKIGHIASDNATNNDTMIQEFAECYEKRTGKVFPCKTWHVRCLAHMINLSAQAVISTRSQTKYYNPHTKDDHMPDVMANDWDEIGLVRAICVKARSSLQRKEFFDAIQGQHGVKALKLLLDLMVRWSSTYIMLHRAESRRSVMINDFIFELSMREKNLGKRRKIVALQLSNDEWKRVTLFLNLLGYADDVQQAFSAEAAPTLFNALPAIKKLYAQWEKALGKDKYKPFAAALEAGMEKVDEYYCKTAASDVHIMAMLISLMTCDLKALAEKKFSERYSLLGNTSVHMLALLLPLHENSSQPGGIRRKPWLMEYNLSLDTVESMSEDMDIVQWWGFNAHRYLVGASLVRDYLAVMASLVSSERTFSAAGITISKRPNRL</sequence>
<evidence type="ECO:0000313" key="8">
    <source>
        <dbReference type="Proteomes" id="UP000521872"/>
    </source>
</evidence>
<evidence type="ECO:0000259" key="6">
    <source>
        <dbReference type="Pfam" id="PF05699"/>
    </source>
</evidence>
<proteinExistence type="predicted"/>
<evidence type="ECO:0000256" key="1">
    <source>
        <dbReference type="ARBA" id="ARBA00004123"/>
    </source>
</evidence>
<dbReference type="GO" id="GO:0005634">
    <property type="term" value="C:nucleus"/>
    <property type="evidence" value="ECO:0007669"/>
    <property type="project" value="UniProtKB-SubCell"/>
</dbReference>
<keyword evidence="8" id="KW-1185">Reference proteome</keyword>
<accession>A0A8H4R521</accession>
<evidence type="ECO:0000313" key="7">
    <source>
        <dbReference type="EMBL" id="KAF4621862.1"/>
    </source>
</evidence>
<organism evidence="7 8">
    <name type="scientific">Agrocybe pediades</name>
    <dbReference type="NCBI Taxonomy" id="84607"/>
    <lineage>
        <taxon>Eukaryota</taxon>
        <taxon>Fungi</taxon>
        <taxon>Dikarya</taxon>
        <taxon>Basidiomycota</taxon>
        <taxon>Agaricomycotina</taxon>
        <taxon>Agaricomycetes</taxon>
        <taxon>Agaricomycetidae</taxon>
        <taxon>Agaricales</taxon>
        <taxon>Agaricineae</taxon>
        <taxon>Strophariaceae</taxon>
        <taxon>Agrocybe</taxon>
    </lineage>
</organism>
<dbReference type="GO" id="GO:0046983">
    <property type="term" value="F:protein dimerization activity"/>
    <property type="evidence" value="ECO:0007669"/>
    <property type="project" value="InterPro"/>
</dbReference>
<dbReference type="AlphaFoldDB" id="A0A8H4R521"/>
<dbReference type="InterPro" id="IPR012337">
    <property type="entry name" value="RNaseH-like_sf"/>
</dbReference>
<reference evidence="7 8" key="1">
    <citation type="submission" date="2019-12" db="EMBL/GenBank/DDBJ databases">
        <authorList>
            <person name="Floudas D."/>
            <person name="Bentzer J."/>
            <person name="Ahren D."/>
            <person name="Johansson T."/>
            <person name="Persson P."/>
            <person name="Tunlid A."/>
        </authorList>
    </citation>
    <scope>NUCLEOTIDE SEQUENCE [LARGE SCALE GENOMIC DNA]</scope>
    <source>
        <strain evidence="7 8">CBS 102.39</strain>
    </source>
</reference>
<protein>
    <recommendedName>
        <fullName evidence="6">HAT C-terminal dimerisation domain-containing protein</fullName>
    </recommendedName>
</protein>
<evidence type="ECO:0000256" key="5">
    <source>
        <dbReference type="ARBA" id="ARBA00023242"/>
    </source>
</evidence>
<dbReference type="EMBL" id="JAACJL010000004">
    <property type="protein sequence ID" value="KAF4621862.1"/>
    <property type="molecule type" value="Genomic_DNA"/>
</dbReference>
<keyword evidence="5" id="KW-0539">Nucleus</keyword>
<feature type="domain" description="HAT C-terminal dimerisation" evidence="6">
    <location>
        <begin position="343"/>
        <end position="402"/>
    </location>
</feature>
<keyword evidence="2" id="KW-0479">Metal-binding</keyword>
<gene>
    <name evidence="7" type="ORF">D9613_012193</name>
</gene>
<keyword evidence="4" id="KW-0862">Zinc</keyword>
<dbReference type="Proteomes" id="UP000521872">
    <property type="component" value="Unassembled WGS sequence"/>
</dbReference>
<comment type="subcellular location">
    <subcellularLocation>
        <location evidence="1">Nucleus</location>
    </subcellularLocation>
</comment>
<comment type="caution">
    <text evidence="7">The sequence shown here is derived from an EMBL/GenBank/DDBJ whole genome shotgun (WGS) entry which is preliminary data.</text>
</comment>
<dbReference type="PANTHER" id="PTHR46481:SF10">
    <property type="entry name" value="ZINC FINGER BED DOMAIN-CONTAINING PROTEIN 39"/>
    <property type="match status" value="1"/>
</dbReference>
<dbReference type="GO" id="GO:0008270">
    <property type="term" value="F:zinc ion binding"/>
    <property type="evidence" value="ECO:0007669"/>
    <property type="project" value="UniProtKB-KW"/>
</dbReference>
<evidence type="ECO:0000256" key="4">
    <source>
        <dbReference type="ARBA" id="ARBA00022833"/>
    </source>
</evidence>
<dbReference type="SUPFAM" id="SSF53098">
    <property type="entry name" value="Ribonuclease H-like"/>
    <property type="match status" value="1"/>
</dbReference>
<name>A0A8H4R521_9AGAR</name>
<dbReference type="InterPro" id="IPR052035">
    <property type="entry name" value="ZnF_BED_domain_contain"/>
</dbReference>
<evidence type="ECO:0000256" key="3">
    <source>
        <dbReference type="ARBA" id="ARBA00022771"/>
    </source>
</evidence>
<dbReference type="Pfam" id="PF05699">
    <property type="entry name" value="Dimer_Tnp_hAT"/>
    <property type="match status" value="1"/>
</dbReference>
<dbReference type="PANTHER" id="PTHR46481">
    <property type="entry name" value="ZINC FINGER BED DOMAIN-CONTAINING PROTEIN 4"/>
    <property type="match status" value="1"/>
</dbReference>
<evidence type="ECO:0000256" key="2">
    <source>
        <dbReference type="ARBA" id="ARBA00022723"/>
    </source>
</evidence>
<dbReference type="InterPro" id="IPR008906">
    <property type="entry name" value="HATC_C_dom"/>
</dbReference>
<keyword evidence="3" id="KW-0863">Zinc-finger</keyword>